<evidence type="ECO:0000313" key="10">
    <source>
        <dbReference type="Proteomes" id="UP000271624"/>
    </source>
</evidence>
<dbReference type="InterPro" id="IPR003356">
    <property type="entry name" value="DNA_methylase_A-5"/>
</dbReference>
<evidence type="ECO:0000256" key="4">
    <source>
        <dbReference type="ARBA" id="ARBA00022679"/>
    </source>
</evidence>
<dbReference type="Gene3D" id="3.40.50.150">
    <property type="entry name" value="Vaccinia Virus protein VP39"/>
    <property type="match status" value="1"/>
</dbReference>
<evidence type="ECO:0000256" key="1">
    <source>
        <dbReference type="ARBA" id="ARBA00006594"/>
    </source>
</evidence>
<dbReference type="AlphaFoldDB" id="A0A3S1CRD6"/>
<keyword evidence="6" id="KW-0680">Restriction system</keyword>
<dbReference type="Gene3D" id="1.20.1260.30">
    <property type="match status" value="1"/>
</dbReference>
<dbReference type="GO" id="GO:0003677">
    <property type="term" value="F:DNA binding"/>
    <property type="evidence" value="ECO:0007669"/>
    <property type="project" value="InterPro"/>
</dbReference>
<evidence type="ECO:0000313" key="9">
    <source>
        <dbReference type="EMBL" id="RUT09025.1"/>
    </source>
</evidence>
<dbReference type="Proteomes" id="UP000271624">
    <property type="component" value="Unassembled WGS sequence"/>
</dbReference>
<gene>
    <name evidence="9" type="ORF">DSM106972_010780</name>
</gene>
<keyword evidence="3" id="KW-0489">Methyltransferase</keyword>
<sequence>MVTSIDELDWYSASYEGLGDLYEDLLERNASEKKSGAGQYFTPRPLIDCMVELIKPQAGELTQDPVAGTG</sequence>
<evidence type="ECO:0000256" key="6">
    <source>
        <dbReference type="ARBA" id="ARBA00022747"/>
    </source>
</evidence>
<proteinExistence type="inferred from homology"/>
<dbReference type="GO" id="GO:0008170">
    <property type="term" value="F:N-methyltransferase activity"/>
    <property type="evidence" value="ECO:0007669"/>
    <property type="project" value="InterPro"/>
</dbReference>
<dbReference type="GO" id="GO:0032259">
    <property type="term" value="P:methylation"/>
    <property type="evidence" value="ECO:0007669"/>
    <property type="project" value="UniProtKB-KW"/>
</dbReference>
<evidence type="ECO:0000256" key="5">
    <source>
        <dbReference type="ARBA" id="ARBA00022691"/>
    </source>
</evidence>
<dbReference type="GO" id="GO:0009307">
    <property type="term" value="P:DNA restriction-modification system"/>
    <property type="evidence" value="ECO:0007669"/>
    <property type="project" value="UniProtKB-KW"/>
</dbReference>
<dbReference type="GO" id="GO:0009007">
    <property type="term" value="F:site-specific DNA-methyltransferase (adenine-specific) activity"/>
    <property type="evidence" value="ECO:0007669"/>
    <property type="project" value="UniProtKB-EC"/>
</dbReference>
<evidence type="ECO:0000256" key="7">
    <source>
        <dbReference type="ARBA" id="ARBA00047942"/>
    </source>
</evidence>
<dbReference type="InterPro" id="IPR051537">
    <property type="entry name" value="DNA_Adenine_Mtase"/>
</dbReference>
<organism evidence="9 10">
    <name type="scientific">Dulcicalothrix desertica PCC 7102</name>
    <dbReference type="NCBI Taxonomy" id="232991"/>
    <lineage>
        <taxon>Bacteria</taxon>
        <taxon>Bacillati</taxon>
        <taxon>Cyanobacteriota</taxon>
        <taxon>Cyanophyceae</taxon>
        <taxon>Nostocales</taxon>
        <taxon>Calotrichaceae</taxon>
        <taxon>Dulcicalothrix</taxon>
    </lineage>
</organism>
<comment type="catalytic activity">
    <reaction evidence="7">
        <text>a 2'-deoxyadenosine in DNA + S-adenosyl-L-methionine = an N(6)-methyl-2'-deoxyadenosine in DNA + S-adenosyl-L-homocysteine + H(+)</text>
        <dbReference type="Rhea" id="RHEA:15197"/>
        <dbReference type="Rhea" id="RHEA-COMP:12418"/>
        <dbReference type="Rhea" id="RHEA-COMP:12419"/>
        <dbReference type="ChEBI" id="CHEBI:15378"/>
        <dbReference type="ChEBI" id="CHEBI:57856"/>
        <dbReference type="ChEBI" id="CHEBI:59789"/>
        <dbReference type="ChEBI" id="CHEBI:90615"/>
        <dbReference type="ChEBI" id="CHEBI:90616"/>
        <dbReference type="EC" id="2.1.1.72"/>
    </reaction>
</comment>
<protein>
    <recommendedName>
        <fullName evidence="2">site-specific DNA-methyltransferase (adenine-specific)</fullName>
        <ecNumber evidence="2">2.1.1.72</ecNumber>
    </recommendedName>
</protein>
<comment type="similarity">
    <text evidence="1">Belongs to the N(4)/N(6)-methyltransferase family.</text>
</comment>
<dbReference type="EMBL" id="RSCL01000002">
    <property type="protein sequence ID" value="RUT09025.1"/>
    <property type="molecule type" value="Genomic_DNA"/>
</dbReference>
<dbReference type="InterPro" id="IPR038333">
    <property type="entry name" value="T1MK-like_N_sf"/>
</dbReference>
<name>A0A3S1CRD6_9CYAN</name>
<evidence type="ECO:0000256" key="3">
    <source>
        <dbReference type="ARBA" id="ARBA00022603"/>
    </source>
</evidence>
<dbReference type="PRINTS" id="PR00507">
    <property type="entry name" value="N12N6MTFRASE"/>
</dbReference>
<dbReference type="EC" id="2.1.1.72" evidence="2"/>
<dbReference type="Pfam" id="PF02384">
    <property type="entry name" value="N6_Mtase"/>
    <property type="match status" value="1"/>
</dbReference>
<evidence type="ECO:0000256" key="2">
    <source>
        <dbReference type="ARBA" id="ARBA00011900"/>
    </source>
</evidence>
<feature type="domain" description="DNA methylase adenine-specific" evidence="8">
    <location>
        <begin position="16"/>
        <end position="70"/>
    </location>
</feature>
<reference evidence="9" key="2">
    <citation type="journal article" date="2019" name="Genome Biol. Evol.">
        <title>Day and night: Metabolic profiles and evolutionary relationships of six axenic non-marine cyanobacteria.</title>
        <authorList>
            <person name="Will S.E."/>
            <person name="Henke P."/>
            <person name="Boedeker C."/>
            <person name="Huang S."/>
            <person name="Brinkmann H."/>
            <person name="Rohde M."/>
            <person name="Jarek M."/>
            <person name="Friedl T."/>
            <person name="Seufert S."/>
            <person name="Schumacher M."/>
            <person name="Overmann J."/>
            <person name="Neumann-Schaal M."/>
            <person name="Petersen J."/>
        </authorList>
    </citation>
    <scope>NUCLEOTIDE SEQUENCE [LARGE SCALE GENOMIC DNA]</scope>
    <source>
        <strain evidence="9">PCC 7102</strain>
    </source>
</reference>
<keyword evidence="10" id="KW-1185">Reference proteome</keyword>
<evidence type="ECO:0000259" key="8">
    <source>
        <dbReference type="Pfam" id="PF02384"/>
    </source>
</evidence>
<dbReference type="PANTHER" id="PTHR42933:SF4">
    <property type="entry name" value="TYPE I RESTRICTION ENZYME ECOKI METHYLASE SUBUNIT"/>
    <property type="match status" value="1"/>
</dbReference>
<keyword evidence="4" id="KW-0808">Transferase</keyword>
<comment type="caution">
    <text evidence="9">The sequence shown here is derived from an EMBL/GenBank/DDBJ whole genome shotgun (WGS) entry which is preliminary data.</text>
</comment>
<keyword evidence="5" id="KW-0949">S-adenosyl-L-methionine</keyword>
<dbReference type="InterPro" id="IPR029063">
    <property type="entry name" value="SAM-dependent_MTases_sf"/>
</dbReference>
<dbReference type="PANTHER" id="PTHR42933">
    <property type="entry name" value="SLR6095 PROTEIN"/>
    <property type="match status" value="1"/>
</dbReference>
<dbReference type="SUPFAM" id="SSF53335">
    <property type="entry name" value="S-adenosyl-L-methionine-dependent methyltransferases"/>
    <property type="match status" value="1"/>
</dbReference>
<reference evidence="9" key="1">
    <citation type="submission" date="2018-12" db="EMBL/GenBank/DDBJ databases">
        <authorList>
            <person name="Will S."/>
            <person name="Neumann-Schaal M."/>
            <person name="Henke P."/>
        </authorList>
    </citation>
    <scope>NUCLEOTIDE SEQUENCE</scope>
    <source>
        <strain evidence="9">PCC 7102</strain>
    </source>
</reference>
<accession>A0A3S1CRD6</accession>